<proteinExistence type="inferred from homology"/>
<accession>A0A3B4YKC9</accession>
<protein>
    <recommendedName>
        <fullName evidence="12">Melanocortin 2 receptor accessory protein</fullName>
    </recommendedName>
</protein>
<dbReference type="GO" id="GO:0072659">
    <property type="term" value="P:protein localization to plasma membrane"/>
    <property type="evidence" value="ECO:0007669"/>
    <property type="project" value="TreeGrafter"/>
</dbReference>
<evidence type="ECO:0000256" key="3">
    <source>
        <dbReference type="ARBA" id="ARBA00010063"/>
    </source>
</evidence>
<dbReference type="GO" id="GO:0005886">
    <property type="term" value="C:plasma membrane"/>
    <property type="evidence" value="ECO:0007669"/>
    <property type="project" value="UniProtKB-SubCell"/>
</dbReference>
<evidence type="ECO:0000256" key="6">
    <source>
        <dbReference type="ARBA" id="ARBA00022824"/>
    </source>
</evidence>
<reference evidence="10" key="2">
    <citation type="submission" date="2025-09" db="UniProtKB">
        <authorList>
            <consortium name="Ensembl"/>
        </authorList>
    </citation>
    <scope>IDENTIFICATION</scope>
</reference>
<evidence type="ECO:0000256" key="9">
    <source>
        <dbReference type="SAM" id="Phobius"/>
    </source>
</evidence>
<evidence type="ECO:0000256" key="7">
    <source>
        <dbReference type="ARBA" id="ARBA00022989"/>
    </source>
</evidence>
<comment type="similarity">
    <text evidence="3">Belongs to the MRAP family.</text>
</comment>
<keyword evidence="5 9" id="KW-0812">Transmembrane</keyword>
<evidence type="ECO:0008006" key="12">
    <source>
        <dbReference type="Google" id="ProtNLM"/>
    </source>
</evidence>
<keyword evidence="8 9" id="KW-0472">Membrane</keyword>
<keyword evidence="11" id="KW-1185">Reference proteome</keyword>
<dbReference type="Pfam" id="PF15183">
    <property type="entry name" value="MRAP"/>
    <property type="match status" value="1"/>
</dbReference>
<dbReference type="GO" id="GO:0031781">
    <property type="term" value="F:type 3 melanocortin receptor binding"/>
    <property type="evidence" value="ECO:0007669"/>
    <property type="project" value="TreeGrafter"/>
</dbReference>
<dbReference type="GO" id="GO:0005789">
    <property type="term" value="C:endoplasmic reticulum membrane"/>
    <property type="evidence" value="ECO:0007669"/>
    <property type="project" value="UniProtKB-SubCell"/>
</dbReference>
<feature type="transmembrane region" description="Helical" evidence="9">
    <location>
        <begin position="35"/>
        <end position="59"/>
    </location>
</feature>
<dbReference type="GO" id="GO:0070996">
    <property type="term" value="F:type 1 melanocortin receptor binding"/>
    <property type="evidence" value="ECO:0007669"/>
    <property type="project" value="TreeGrafter"/>
</dbReference>
<organism evidence="10 11">
    <name type="scientific">Seriola lalandi dorsalis</name>
    <dbReference type="NCBI Taxonomy" id="1841481"/>
    <lineage>
        <taxon>Eukaryota</taxon>
        <taxon>Metazoa</taxon>
        <taxon>Chordata</taxon>
        <taxon>Craniata</taxon>
        <taxon>Vertebrata</taxon>
        <taxon>Euteleostomi</taxon>
        <taxon>Actinopterygii</taxon>
        <taxon>Neopterygii</taxon>
        <taxon>Teleostei</taxon>
        <taxon>Neoteleostei</taxon>
        <taxon>Acanthomorphata</taxon>
        <taxon>Carangaria</taxon>
        <taxon>Carangiformes</taxon>
        <taxon>Carangidae</taxon>
        <taxon>Seriola</taxon>
    </lineage>
</organism>
<keyword evidence="7 9" id="KW-1133">Transmembrane helix</keyword>
<comment type="subcellular location">
    <subcellularLocation>
        <location evidence="1">Cell membrane</location>
        <topology evidence="1">Single-pass membrane protein</topology>
    </subcellularLocation>
    <subcellularLocation>
        <location evidence="2">Endoplasmic reticulum membrane</location>
        <topology evidence="2">Single-pass membrane protein</topology>
    </subcellularLocation>
</comment>
<keyword evidence="4" id="KW-1003">Cell membrane</keyword>
<evidence type="ECO:0000256" key="5">
    <source>
        <dbReference type="ARBA" id="ARBA00022692"/>
    </source>
</evidence>
<dbReference type="GO" id="GO:0031780">
    <property type="term" value="F:corticotropin hormone receptor binding"/>
    <property type="evidence" value="ECO:0007669"/>
    <property type="project" value="TreeGrafter"/>
</dbReference>
<evidence type="ECO:0000256" key="1">
    <source>
        <dbReference type="ARBA" id="ARBA00004162"/>
    </source>
</evidence>
<evidence type="ECO:0000313" key="11">
    <source>
        <dbReference type="Proteomes" id="UP000261360"/>
    </source>
</evidence>
<dbReference type="STRING" id="1841481.ENSSLDP00000030102"/>
<dbReference type="Ensembl" id="ENSSLDT00000030974.1">
    <property type="protein sequence ID" value="ENSSLDP00000030102.1"/>
    <property type="gene ID" value="ENSSLDG00000023217.1"/>
</dbReference>
<dbReference type="InterPro" id="IPR028111">
    <property type="entry name" value="MRAP"/>
</dbReference>
<name>A0A3B4YKC9_SERLL</name>
<evidence type="ECO:0000256" key="8">
    <source>
        <dbReference type="ARBA" id="ARBA00023136"/>
    </source>
</evidence>
<evidence type="ECO:0000313" key="10">
    <source>
        <dbReference type="Ensembl" id="ENSSLDP00000030102.1"/>
    </source>
</evidence>
<dbReference type="GO" id="GO:0030545">
    <property type="term" value="F:signaling receptor regulator activity"/>
    <property type="evidence" value="ECO:0007669"/>
    <property type="project" value="TreeGrafter"/>
</dbReference>
<evidence type="ECO:0000256" key="4">
    <source>
        <dbReference type="ARBA" id="ARBA00022475"/>
    </source>
</evidence>
<dbReference type="Proteomes" id="UP000261360">
    <property type="component" value="Unplaced"/>
</dbReference>
<evidence type="ECO:0000256" key="2">
    <source>
        <dbReference type="ARBA" id="ARBA00004389"/>
    </source>
</evidence>
<sequence length="74" mass="8779">MENSNTSAVLYEWEYYYDYLDPVIVDESKLKHNKYSIVIIFWIVLAAFVGFLFITLNLMSSSEKFTGKHIWRSC</sequence>
<dbReference type="GO" id="GO:0031783">
    <property type="term" value="F:type 5 melanocortin receptor binding"/>
    <property type="evidence" value="ECO:0007669"/>
    <property type="project" value="TreeGrafter"/>
</dbReference>
<dbReference type="GeneTree" id="ENSGT01010000222559"/>
<dbReference type="GO" id="GO:0106070">
    <property type="term" value="P:regulation of adenylate cyclase-activating G protein-coupled receptor signaling pathway"/>
    <property type="evidence" value="ECO:0007669"/>
    <property type="project" value="TreeGrafter"/>
</dbReference>
<dbReference type="AlphaFoldDB" id="A0A3B4YKC9"/>
<keyword evidence="6" id="KW-0256">Endoplasmic reticulum</keyword>
<dbReference type="GO" id="GO:0031782">
    <property type="term" value="F:type 4 melanocortin receptor binding"/>
    <property type="evidence" value="ECO:0007669"/>
    <property type="project" value="TreeGrafter"/>
</dbReference>
<dbReference type="PANTHER" id="PTHR28675:SF2">
    <property type="entry name" value="MELANOCORTIN-2 RECEPTOR ACCESSORY PROTEIN"/>
    <property type="match status" value="1"/>
</dbReference>
<dbReference type="PANTHER" id="PTHR28675">
    <property type="entry name" value="MELANOCORTIN-2 RECEPTOR ACCESSORY PROTEIN 2"/>
    <property type="match status" value="1"/>
</dbReference>
<reference evidence="10" key="1">
    <citation type="submission" date="2025-08" db="UniProtKB">
        <authorList>
            <consortium name="Ensembl"/>
        </authorList>
    </citation>
    <scope>IDENTIFICATION</scope>
</reference>